<dbReference type="InterPro" id="IPR022041">
    <property type="entry name" value="Methyltransf_FA"/>
</dbReference>
<evidence type="ECO:0000256" key="2">
    <source>
        <dbReference type="ARBA" id="ARBA00022737"/>
    </source>
</evidence>
<dbReference type="Pfam" id="PF13306">
    <property type="entry name" value="LRR_5"/>
    <property type="match status" value="1"/>
</dbReference>
<evidence type="ECO:0000259" key="4">
    <source>
        <dbReference type="Pfam" id="PF12248"/>
    </source>
</evidence>
<dbReference type="Proteomes" id="UP001153620">
    <property type="component" value="Chromosome 4"/>
</dbReference>
<dbReference type="InterPro" id="IPR003591">
    <property type="entry name" value="Leu-rich_rpt_typical-subtyp"/>
</dbReference>
<reference evidence="5" key="2">
    <citation type="submission" date="2022-10" db="EMBL/GenBank/DDBJ databases">
        <authorList>
            <consortium name="ENA_rothamsted_submissions"/>
            <consortium name="culmorum"/>
            <person name="King R."/>
        </authorList>
    </citation>
    <scope>NUCLEOTIDE SEQUENCE</scope>
</reference>
<dbReference type="GO" id="GO:0005615">
    <property type="term" value="C:extracellular space"/>
    <property type="evidence" value="ECO:0007669"/>
    <property type="project" value="TreeGrafter"/>
</dbReference>
<keyword evidence="2" id="KW-0677">Repeat</keyword>
<protein>
    <recommendedName>
        <fullName evidence="4">Farnesoic acid O-methyl transferase domain-containing protein</fullName>
    </recommendedName>
</protein>
<gene>
    <name evidence="5" type="ORF">CHIRRI_LOCUS14659</name>
</gene>
<keyword evidence="1" id="KW-0433">Leucine-rich repeat</keyword>
<evidence type="ECO:0000313" key="6">
    <source>
        <dbReference type="Proteomes" id="UP001153620"/>
    </source>
</evidence>
<accession>A0A9N9SA23</accession>
<dbReference type="PANTHER" id="PTHR45712:SF1">
    <property type="entry name" value="NEPHROCAN"/>
    <property type="match status" value="1"/>
</dbReference>
<reference evidence="5" key="1">
    <citation type="submission" date="2022-01" db="EMBL/GenBank/DDBJ databases">
        <authorList>
            <person name="King R."/>
        </authorList>
    </citation>
    <scope>NUCLEOTIDE SEQUENCE</scope>
</reference>
<dbReference type="InterPro" id="IPR026906">
    <property type="entry name" value="LRR_5"/>
</dbReference>
<organism evidence="5 6">
    <name type="scientific">Chironomus riparius</name>
    <dbReference type="NCBI Taxonomy" id="315576"/>
    <lineage>
        <taxon>Eukaryota</taxon>
        <taxon>Metazoa</taxon>
        <taxon>Ecdysozoa</taxon>
        <taxon>Arthropoda</taxon>
        <taxon>Hexapoda</taxon>
        <taxon>Insecta</taxon>
        <taxon>Pterygota</taxon>
        <taxon>Neoptera</taxon>
        <taxon>Endopterygota</taxon>
        <taxon>Diptera</taxon>
        <taxon>Nematocera</taxon>
        <taxon>Chironomoidea</taxon>
        <taxon>Chironomidae</taxon>
        <taxon>Chironominae</taxon>
        <taxon>Chironomus</taxon>
    </lineage>
</organism>
<dbReference type="Pfam" id="PF12248">
    <property type="entry name" value="Methyltransf_FA"/>
    <property type="match status" value="1"/>
</dbReference>
<dbReference type="InterPro" id="IPR001611">
    <property type="entry name" value="Leu-rich_rpt"/>
</dbReference>
<dbReference type="PANTHER" id="PTHR45712">
    <property type="entry name" value="AGAP008170-PA"/>
    <property type="match status" value="1"/>
</dbReference>
<dbReference type="PROSITE" id="PS51450">
    <property type="entry name" value="LRR"/>
    <property type="match status" value="3"/>
</dbReference>
<dbReference type="InterPro" id="IPR032675">
    <property type="entry name" value="LRR_dom_sf"/>
</dbReference>
<keyword evidence="3" id="KW-0732">Signal</keyword>
<name>A0A9N9SA23_9DIPT</name>
<dbReference type="Pfam" id="PF13855">
    <property type="entry name" value="LRR_8"/>
    <property type="match status" value="1"/>
</dbReference>
<dbReference type="SMART" id="SM00369">
    <property type="entry name" value="LRR_TYP"/>
    <property type="match status" value="10"/>
</dbReference>
<feature type="signal peptide" evidence="3">
    <location>
        <begin position="1"/>
        <end position="17"/>
    </location>
</feature>
<keyword evidence="6" id="KW-1185">Reference proteome</keyword>
<feature type="chain" id="PRO_5040138570" description="Farnesoic acid O-methyl transferase domain-containing protein" evidence="3">
    <location>
        <begin position="18"/>
        <end position="598"/>
    </location>
</feature>
<evidence type="ECO:0000256" key="1">
    <source>
        <dbReference type="ARBA" id="ARBA00022614"/>
    </source>
</evidence>
<evidence type="ECO:0000313" key="5">
    <source>
        <dbReference type="EMBL" id="CAG9811852.1"/>
    </source>
</evidence>
<dbReference type="SUPFAM" id="SSF52058">
    <property type="entry name" value="L domain-like"/>
    <property type="match status" value="1"/>
</dbReference>
<dbReference type="Gene3D" id="3.80.10.10">
    <property type="entry name" value="Ribonuclease Inhibitor"/>
    <property type="match status" value="2"/>
</dbReference>
<evidence type="ECO:0000256" key="3">
    <source>
        <dbReference type="SAM" id="SignalP"/>
    </source>
</evidence>
<dbReference type="FunFam" id="3.80.10.10:FF:001164">
    <property type="entry name" value="GH01279p"/>
    <property type="match status" value="1"/>
</dbReference>
<dbReference type="AlphaFoldDB" id="A0A9N9SA23"/>
<dbReference type="OrthoDB" id="7787493at2759"/>
<proteinExistence type="predicted"/>
<dbReference type="EMBL" id="OU895880">
    <property type="protein sequence ID" value="CAG9811852.1"/>
    <property type="molecule type" value="Genomic_DNA"/>
</dbReference>
<dbReference type="InterPro" id="IPR050333">
    <property type="entry name" value="SLRP"/>
</dbReference>
<feature type="domain" description="Farnesoic acid O-methyl transferase" evidence="4">
    <location>
        <begin position="450"/>
        <end position="565"/>
    </location>
</feature>
<sequence>MIIKLFFLLFFINSCLGSFNLMCSFDFVDDLCTCRFLIYNPDGSNDYTIGGNPITNCSFNDTIQVISSGKSFNIPSVICDRFPMLEILQMEGLEISTLDPNPFLNCRMLKTLNLGYNNISEIIPYTFMNTKLESLDFHSNSLEKLDPNAFFNLGQLKVLVLQNNPGIILPEKIFDPLLGLVSLNLRDCNLLDKNAGWFGKLKNLTDLNLSVNSFTTIPNYAFRNLTNLVNLDMSVGKITSIASNSFTYNVNLKTLRINNNNLTALGANIFDSLGNLEILSLSMNNFTAVTSNIFKPLVSLRKLSCSGCNIRDIKTEWFETSRNLDSVDLSCNQISHIPVNTFTSINQLKFLYINSNSISNLNSRSFGNLNSLYTLDARDNIIYEIDHYFMNQSTVMKHASFSGNDCAELNTDNFMEDKTNVMQQMTGCFDNFDKIKIELETYNSTLFDWHNIRPNDDWQALRVRIQAAENAHIGLTDSLDRGDPLVEIHIGERDNRDSSIYERGERVLLDNEHRRLNENEMRTFIIGWKFGIVMVYEEAERFPFMAHFIREPFPVNFFGLRTKINTYNSQKKATWNVSRIQGNEMLSLLQFYKQLMNK</sequence>